<dbReference type="Gene3D" id="1.10.418.10">
    <property type="entry name" value="Calponin-like domain"/>
    <property type="match status" value="2"/>
</dbReference>
<protein>
    <recommendedName>
        <fullName evidence="3">Calponin-homology (CH) domain-containing protein</fullName>
    </recommendedName>
</protein>
<dbReference type="PROSITE" id="PS50021">
    <property type="entry name" value="CH"/>
    <property type="match status" value="2"/>
</dbReference>
<feature type="compositionally biased region" description="Polar residues" evidence="2">
    <location>
        <begin position="1099"/>
        <end position="1114"/>
    </location>
</feature>
<feature type="compositionally biased region" description="Polar residues" evidence="2">
    <location>
        <begin position="1159"/>
        <end position="1172"/>
    </location>
</feature>
<dbReference type="CDD" id="cd00014">
    <property type="entry name" value="CH_SF"/>
    <property type="match status" value="1"/>
</dbReference>
<feature type="region of interest" description="Disordered" evidence="2">
    <location>
        <begin position="1068"/>
        <end position="1127"/>
    </location>
</feature>
<feature type="compositionally biased region" description="Low complexity" evidence="2">
    <location>
        <begin position="1068"/>
        <end position="1080"/>
    </location>
</feature>
<evidence type="ECO:0000259" key="3">
    <source>
        <dbReference type="PROSITE" id="PS50021"/>
    </source>
</evidence>
<feature type="coiled-coil region" evidence="1">
    <location>
        <begin position="912"/>
        <end position="1009"/>
    </location>
</feature>
<name>A0ABN8PNF6_9CNID</name>
<dbReference type="InterPro" id="IPR001715">
    <property type="entry name" value="CH_dom"/>
</dbReference>
<evidence type="ECO:0000256" key="1">
    <source>
        <dbReference type="SAM" id="Coils"/>
    </source>
</evidence>
<feature type="compositionally biased region" description="Basic and acidic residues" evidence="2">
    <location>
        <begin position="1147"/>
        <end position="1157"/>
    </location>
</feature>
<dbReference type="EMBL" id="CALNXI010000890">
    <property type="protein sequence ID" value="CAH3145339.1"/>
    <property type="molecule type" value="Genomic_DNA"/>
</dbReference>
<feature type="region of interest" description="Disordered" evidence="2">
    <location>
        <begin position="462"/>
        <end position="516"/>
    </location>
</feature>
<feature type="domain" description="Calponin-homology (CH)" evidence="3">
    <location>
        <begin position="130"/>
        <end position="237"/>
    </location>
</feature>
<dbReference type="SMART" id="SM00033">
    <property type="entry name" value="CH"/>
    <property type="match status" value="2"/>
</dbReference>
<gene>
    <name evidence="4" type="ORF">PEVE_00043486</name>
</gene>
<evidence type="ECO:0000313" key="4">
    <source>
        <dbReference type="EMBL" id="CAH3145339.1"/>
    </source>
</evidence>
<accession>A0ABN8PNF6</accession>
<feature type="region of interest" description="Disordered" evidence="2">
    <location>
        <begin position="243"/>
        <end position="286"/>
    </location>
</feature>
<organism evidence="4 5">
    <name type="scientific">Porites evermanni</name>
    <dbReference type="NCBI Taxonomy" id="104178"/>
    <lineage>
        <taxon>Eukaryota</taxon>
        <taxon>Metazoa</taxon>
        <taxon>Cnidaria</taxon>
        <taxon>Anthozoa</taxon>
        <taxon>Hexacorallia</taxon>
        <taxon>Scleractinia</taxon>
        <taxon>Fungiina</taxon>
        <taxon>Poritidae</taxon>
        <taxon>Porites</taxon>
    </lineage>
</organism>
<dbReference type="InterPro" id="IPR036872">
    <property type="entry name" value="CH_dom_sf"/>
</dbReference>
<sequence>MALRRKLSGSPVEVYKAWLNCCLLEYGDSTKINDLAEGLKDGIVLCQLIKLTTGKEIDQSQMVKDEHVSESTHLVQLVIDYMKSKGIDVLCQAEDISSGKLKFILDILWLIILHFEIHSANRAAYQRTVNLGKRFLLEWCLTEIPSSAIDPRGPFLDFLQDGVLLTKLIAKYCPVDGVDPSDLQEIDKSTLLKVLMAAEDQLGIPSAILSSSGILDDDTFDEYAVVIYMAVLRRKICAMKGEEPMKGGTKQEQSPSKPRNHANGDAVQNYSPSKFPHNKSTLDNSPLSPLALRNLVDQHTKSHAAIQALQERIQSGTNQATTPRLQKKLPQKLLIKDMAPAPTEGMTTSSMIQQGVPTKAAESFPVSVVQPDHNDNYVTVNGEDLFTLPPVDGGIYTSVDQQFLELMLDAVQKGFMPPELATAKTWLNNDSATEVDLNGSAPSPVMDINGTNDEETEGIVADAFDDQRPPSTEPISLANGASHPNLTPPFVDSGSLLANGEPGSVDSHQSPASVETISTAGDQTVASAEAMSGDDPQSSSSNGPSLPVHVPENDNEVISDSEQSAISTPSKKVQFLGLDTVFGEQEKAAEGPLDISISPSHSTLHSLVTETGEGLPPMHSTPKTTVTWATLDSPVKTTRLIENDRAKSPSRSTEGHSGFETALYDTEADEKHEVDLDDPFMVYLNSIEQTALKFKLQVEQAKVDTLETLKEKLERAYEGTPLEDIPYRFQEKLQETIAQIASDEVLKKYQALVSQDEEMAEEENAILECMRNELDSVASENFALHQQLELLKDYETRYYDLKEKFDSLSDGMATIRNEYEKKNGESEFLAERVESLEKSIVNLRVEYDNEISDLQNENLQLQKSCFELENRNKILEEEIAAFSEGSDDSQTEDNVKEHLGSPKQKLVPKQELEVLELRLEESERQNSALRAAAQADQAMIRCVEDKKGELERSLVKAQDDNSKVLLELHEAQRQISSDRVKLSSYQEEVDALQRENKLLKSSLEIAQNELEYHMEKKDEKSEPWKSNKRMIWREIRELEKILKDVHKEKRNLEKKYVTFKQENDQLNNSLSLHSYSSAENSPEREEEKDERDRLKSKSWHSATEVENNKINAMNSVPDDDSFSSPPRKVKSWLDGLNTPNGVVKKDDSFDLGTKERTPVLSNRAVTASSGSSPRKEDNGLRNELEELRHHVGSLEAEKAAIVKELSSLRFSRMTR</sequence>
<proteinExistence type="predicted"/>
<feature type="compositionally biased region" description="Polar residues" evidence="2">
    <location>
        <begin position="535"/>
        <end position="544"/>
    </location>
</feature>
<feature type="compositionally biased region" description="Basic and acidic residues" evidence="2">
    <location>
        <begin position="1081"/>
        <end position="1095"/>
    </location>
</feature>
<keyword evidence="5" id="KW-1185">Reference proteome</keyword>
<evidence type="ECO:0000256" key="2">
    <source>
        <dbReference type="SAM" id="MobiDB-lite"/>
    </source>
</evidence>
<feature type="domain" description="Calponin-homology (CH)" evidence="3">
    <location>
        <begin position="9"/>
        <end position="116"/>
    </location>
</feature>
<feature type="region of interest" description="Disordered" evidence="2">
    <location>
        <begin position="528"/>
        <end position="569"/>
    </location>
</feature>
<feature type="compositionally biased region" description="Polar residues" evidence="2">
    <location>
        <begin position="506"/>
        <end position="516"/>
    </location>
</feature>
<dbReference type="Pfam" id="PF00307">
    <property type="entry name" value="CH"/>
    <property type="match status" value="1"/>
</dbReference>
<dbReference type="SUPFAM" id="SSF47576">
    <property type="entry name" value="Calponin-homology domain, CH-domain"/>
    <property type="match status" value="1"/>
</dbReference>
<feature type="coiled-coil region" evidence="1">
    <location>
        <begin position="819"/>
        <end position="878"/>
    </location>
</feature>
<feature type="region of interest" description="Disordered" evidence="2">
    <location>
        <begin position="1147"/>
        <end position="1181"/>
    </location>
</feature>
<comment type="caution">
    <text evidence="4">The sequence shown here is derived from an EMBL/GenBank/DDBJ whole genome shotgun (WGS) entry which is preliminary data.</text>
</comment>
<reference evidence="4 5" key="1">
    <citation type="submission" date="2022-05" db="EMBL/GenBank/DDBJ databases">
        <authorList>
            <consortium name="Genoscope - CEA"/>
            <person name="William W."/>
        </authorList>
    </citation>
    <scope>NUCLEOTIDE SEQUENCE [LARGE SCALE GENOMIC DNA]</scope>
</reference>
<evidence type="ECO:0000313" key="5">
    <source>
        <dbReference type="Proteomes" id="UP001159427"/>
    </source>
</evidence>
<feature type="region of interest" description="Disordered" evidence="2">
    <location>
        <begin position="882"/>
        <end position="903"/>
    </location>
</feature>
<dbReference type="Proteomes" id="UP001159427">
    <property type="component" value="Unassembled WGS sequence"/>
</dbReference>
<keyword evidence="1" id="KW-0175">Coiled coil</keyword>
<feature type="compositionally biased region" description="Polar residues" evidence="2">
    <location>
        <begin position="560"/>
        <end position="569"/>
    </location>
</feature>
<feature type="compositionally biased region" description="Polar residues" evidence="2">
    <location>
        <begin position="266"/>
        <end position="286"/>
    </location>
</feature>